<evidence type="ECO:0000313" key="1">
    <source>
        <dbReference type="EMBL" id="ODS33500.1"/>
    </source>
</evidence>
<dbReference type="EMBL" id="MAYW01000026">
    <property type="protein sequence ID" value="ODS33500.1"/>
    <property type="molecule type" value="Genomic_DNA"/>
</dbReference>
<evidence type="ECO:0000313" key="2">
    <source>
        <dbReference type="Proteomes" id="UP000094056"/>
    </source>
</evidence>
<gene>
    <name evidence="1" type="primary">dnaJ_3</name>
    <name evidence="1" type="ORF">SCARUB_01324</name>
</gene>
<dbReference type="Gene3D" id="6.20.20.10">
    <property type="match status" value="2"/>
</dbReference>
<dbReference type="AlphaFoldDB" id="A0A1E3XD42"/>
<reference evidence="1 2" key="1">
    <citation type="submission" date="2016-07" db="EMBL/GenBank/DDBJ databases">
        <title>Draft genome of Scalindua rubra, obtained from a brine-seawater interface in the Red Sea, sheds light on salt adaptation in anammox bacteria.</title>
        <authorList>
            <person name="Speth D.R."/>
            <person name="Lagkouvardos I."/>
            <person name="Wang Y."/>
            <person name="Qian P.-Y."/>
            <person name="Dutilh B.E."/>
            <person name="Jetten M.S."/>
        </authorList>
    </citation>
    <scope>NUCLEOTIDE SEQUENCE [LARGE SCALE GENOMIC DNA]</scope>
    <source>
        <strain evidence="1">BSI-1</strain>
    </source>
</reference>
<proteinExistence type="predicted"/>
<comment type="caution">
    <text evidence="1">The sequence shown here is derived from an EMBL/GenBank/DDBJ whole genome shotgun (WGS) entry which is preliminary data.</text>
</comment>
<organism evidence="1 2">
    <name type="scientific">Candidatus Scalindua rubra</name>
    <dbReference type="NCBI Taxonomy" id="1872076"/>
    <lineage>
        <taxon>Bacteria</taxon>
        <taxon>Pseudomonadati</taxon>
        <taxon>Planctomycetota</taxon>
        <taxon>Candidatus Brocadiia</taxon>
        <taxon>Candidatus Brocadiales</taxon>
        <taxon>Candidatus Scalinduaceae</taxon>
        <taxon>Candidatus Scalindua</taxon>
    </lineage>
</organism>
<dbReference type="Proteomes" id="UP000094056">
    <property type="component" value="Unassembled WGS sequence"/>
</dbReference>
<name>A0A1E3XD42_9BACT</name>
<dbReference type="SUPFAM" id="SSF57938">
    <property type="entry name" value="DnaJ/Hsp40 cysteine-rich domain"/>
    <property type="match status" value="1"/>
</dbReference>
<accession>A0A1E3XD42</accession>
<sequence>MVFVRPKPMIKKAVRTKPVTKGESVIATGKLEVPAWKKSLEAGIRAGRRKPLRTLSVKAKKTLQEIGKEYAKDRARVSCAFCKGTGIDPYGLSPLSKCVVCSGRGYVFVQKPYEKCKACVGTGRYIGTHMYCWTCKGRGVVPASQGK</sequence>
<protein>
    <submittedName>
        <fullName evidence="1">Chaperone protein DnaJ</fullName>
    </submittedName>
</protein>
<dbReference type="InterPro" id="IPR036410">
    <property type="entry name" value="HSP_DnaJ_Cys-rich_dom_sf"/>
</dbReference>